<evidence type="ECO:0000256" key="1">
    <source>
        <dbReference type="SAM" id="MobiDB-lite"/>
    </source>
</evidence>
<dbReference type="InterPro" id="IPR001387">
    <property type="entry name" value="Cro/C1-type_HTH"/>
</dbReference>
<protein>
    <submittedName>
        <fullName evidence="4">Helix-turn-helix domain-containing protein</fullName>
    </submittedName>
</protein>
<dbReference type="SUPFAM" id="SSF47413">
    <property type="entry name" value="lambda repressor-like DNA-binding domains"/>
    <property type="match status" value="1"/>
</dbReference>
<gene>
    <name evidence="4" type="ORF">AB5J56_19895</name>
</gene>
<organism evidence="4">
    <name type="scientific">Streptomyces sp. R21</name>
    <dbReference type="NCBI Taxonomy" id="3238627"/>
    <lineage>
        <taxon>Bacteria</taxon>
        <taxon>Bacillati</taxon>
        <taxon>Actinomycetota</taxon>
        <taxon>Actinomycetes</taxon>
        <taxon>Kitasatosporales</taxon>
        <taxon>Streptomycetaceae</taxon>
        <taxon>Streptomyces</taxon>
    </lineage>
</organism>
<feature type="compositionally biased region" description="Polar residues" evidence="1">
    <location>
        <begin position="295"/>
        <end position="304"/>
    </location>
</feature>
<dbReference type="SMART" id="SM00530">
    <property type="entry name" value="HTH_XRE"/>
    <property type="match status" value="1"/>
</dbReference>
<keyword evidence="2" id="KW-0472">Membrane</keyword>
<sequence length="304" mass="32810">MTPSPERARLAAALRELRARTGLSMAALADRTSSSKSSWERYLNGKTLPPRPAVQELCRLADEPDARCLALWERAESEWSGRAAEVPEVRHTGTRPPEPHPKQRPEPVPRPEPDPTSPPGHRGVAAVAVLASVCAVAVGGVTVGLFLLPRESAEPRTYALSSSAADGPHCRGAACEGKSPIRMVCAAGPDSVASYHTATGARMELRHSKECGTSWARMWGTRIGDRIEMTTVDGRKIRNSHTSRSAEVKNDVDAESYVYTPMTATRPGTVIRACFRPASGGEKECFDGRVGQGHQEPSANSRRQ</sequence>
<feature type="region of interest" description="Disordered" evidence="1">
    <location>
        <begin position="28"/>
        <end position="48"/>
    </location>
</feature>
<feature type="region of interest" description="Disordered" evidence="1">
    <location>
        <begin position="284"/>
        <end position="304"/>
    </location>
</feature>
<keyword evidence="2" id="KW-1133">Transmembrane helix</keyword>
<feature type="domain" description="HTH cro/C1-type" evidence="3">
    <location>
        <begin position="13"/>
        <end position="71"/>
    </location>
</feature>
<dbReference type="Pfam" id="PF10901">
    <property type="entry name" value="DUF2690"/>
    <property type="match status" value="1"/>
</dbReference>
<reference evidence="4" key="1">
    <citation type="submission" date="2024-07" db="EMBL/GenBank/DDBJ databases">
        <authorList>
            <person name="Yu S.T."/>
        </authorList>
    </citation>
    <scope>NUCLEOTIDE SEQUENCE</scope>
    <source>
        <strain evidence="4">R21</strain>
    </source>
</reference>
<feature type="transmembrane region" description="Helical" evidence="2">
    <location>
        <begin position="124"/>
        <end position="148"/>
    </location>
</feature>
<dbReference type="GO" id="GO:0003677">
    <property type="term" value="F:DNA binding"/>
    <property type="evidence" value="ECO:0007669"/>
    <property type="project" value="InterPro"/>
</dbReference>
<dbReference type="InterPro" id="IPR010982">
    <property type="entry name" value="Lambda_DNA-bd_dom_sf"/>
</dbReference>
<evidence type="ECO:0000256" key="2">
    <source>
        <dbReference type="SAM" id="Phobius"/>
    </source>
</evidence>
<dbReference type="AlphaFoldDB" id="A0AB39P9J4"/>
<proteinExistence type="predicted"/>
<evidence type="ECO:0000259" key="3">
    <source>
        <dbReference type="SMART" id="SM00530"/>
    </source>
</evidence>
<keyword evidence="2" id="KW-0812">Transmembrane</keyword>
<evidence type="ECO:0000313" key="4">
    <source>
        <dbReference type="EMBL" id="XDQ26831.1"/>
    </source>
</evidence>
<feature type="region of interest" description="Disordered" evidence="1">
    <location>
        <begin position="80"/>
        <end position="121"/>
    </location>
</feature>
<name>A0AB39P9J4_9ACTN</name>
<dbReference type="CDD" id="cd00093">
    <property type="entry name" value="HTH_XRE"/>
    <property type="match status" value="1"/>
</dbReference>
<feature type="compositionally biased region" description="Basic and acidic residues" evidence="1">
    <location>
        <begin position="80"/>
        <end position="113"/>
    </location>
</feature>
<dbReference type="EMBL" id="CP163435">
    <property type="protein sequence ID" value="XDQ26831.1"/>
    <property type="molecule type" value="Genomic_DNA"/>
</dbReference>
<dbReference type="InterPro" id="IPR021224">
    <property type="entry name" value="DUF2690"/>
</dbReference>
<accession>A0AB39P9J4</accession>
<dbReference type="Gene3D" id="1.10.260.40">
    <property type="entry name" value="lambda repressor-like DNA-binding domains"/>
    <property type="match status" value="1"/>
</dbReference>
<dbReference type="RefSeq" id="WP_369234078.1">
    <property type="nucleotide sequence ID" value="NZ_CP163435.1"/>
</dbReference>
<dbReference type="Pfam" id="PF13560">
    <property type="entry name" value="HTH_31"/>
    <property type="match status" value="1"/>
</dbReference>